<organism evidence="4 5">
    <name type="scientific">Peteryoungia ipomoeae</name>
    <dbReference type="NCBI Taxonomy" id="1210932"/>
    <lineage>
        <taxon>Bacteria</taxon>
        <taxon>Pseudomonadati</taxon>
        <taxon>Pseudomonadota</taxon>
        <taxon>Alphaproteobacteria</taxon>
        <taxon>Hyphomicrobiales</taxon>
        <taxon>Rhizobiaceae</taxon>
        <taxon>Peteryoungia</taxon>
    </lineage>
</organism>
<dbReference type="FunFam" id="3.40.605.10:FF:000007">
    <property type="entry name" value="NAD/NADP-dependent betaine aldehyde dehydrogenase"/>
    <property type="match status" value="1"/>
</dbReference>
<keyword evidence="2" id="KW-0560">Oxidoreductase</keyword>
<dbReference type="InterPro" id="IPR016163">
    <property type="entry name" value="Ald_DH_C"/>
</dbReference>
<dbReference type="Gene3D" id="3.40.605.10">
    <property type="entry name" value="Aldehyde Dehydrogenase, Chain A, domain 1"/>
    <property type="match status" value="1"/>
</dbReference>
<evidence type="ECO:0000256" key="1">
    <source>
        <dbReference type="ARBA" id="ARBA00009986"/>
    </source>
</evidence>
<evidence type="ECO:0000256" key="2">
    <source>
        <dbReference type="ARBA" id="ARBA00023002"/>
    </source>
</evidence>
<dbReference type="Gene3D" id="3.40.309.10">
    <property type="entry name" value="Aldehyde Dehydrogenase, Chain A, domain 2"/>
    <property type="match status" value="1"/>
</dbReference>
<dbReference type="GO" id="GO:0016620">
    <property type="term" value="F:oxidoreductase activity, acting on the aldehyde or oxo group of donors, NAD or NADP as acceptor"/>
    <property type="evidence" value="ECO:0007669"/>
    <property type="project" value="InterPro"/>
</dbReference>
<dbReference type="PANTHER" id="PTHR42804:SF1">
    <property type="entry name" value="ALDEHYDE DEHYDROGENASE-RELATED"/>
    <property type="match status" value="1"/>
</dbReference>
<keyword evidence="5" id="KW-1185">Reference proteome</keyword>
<gene>
    <name evidence="4" type="ORF">FAA97_15570</name>
</gene>
<reference evidence="4 5" key="1">
    <citation type="submission" date="2019-04" db="EMBL/GenBank/DDBJ databases">
        <title>Genome sequence of strain shin9-1.</title>
        <authorList>
            <person name="Gao J."/>
            <person name="Sun J."/>
        </authorList>
    </citation>
    <scope>NUCLEOTIDE SEQUENCE [LARGE SCALE GENOMIC DNA]</scope>
    <source>
        <strain evidence="5">shin9-1</strain>
    </source>
</reference>
<dbReference type="InterPro" id="IPR015590">
    <property type="entry name" value="Aldehyde_DH_dom"/>
</dbReference>
<comment type="similarity">
    <text evidence="1">Belongs to the aldehyde dehydrogenase family.</text>
</comment>
<dbReference type="OrthoDB" id="9812625at2"/>
<dbReference type="RefSeq" id="WP_136599481.1">
    <property type="nucleotide sequence ID" value="NZ_STGV01000005.1"/>
</dbReference>
<dbReference type="CDD" id="cd07138">
    <property type="entry name" value="ALDH_CddD_SSP0762"/>
    <property type="match status" value="1"/>
</dbReference>
<proteinExistence type="inferred from homology"/>
<comment type="caution">
    <text evidence="4">The sequence shown here is derived from an EMBL/GenBank/DDBJ whole genome shotgun (WGS) entry which is preliminary data.</text>
</comment>
<protein>
    <submittedName>
        <fullName evidence="4">Aldehyde dehydrogenase family protein</fullName>
    </submittedName>
</protein>
<dbReference type="AlphaFoldDB" id="A0A4S8NX10"/>
<name>A0A4S8NX10_9HYPH</name>
<sequence>MSHHHQFYIDGEWVEPFARAMLDVEDPSIEEPFTKIAIGSRADVDRAVSAARRAFASFADMDVADRLALLRRILAAYDARAEDLARALSREMGAPIAFARDSQVAAGKAHLVATIGALETFPFCEQRGTTRIQKEPIGVCALITPWNWPLNQIVCKVAPAIAAGCTMVLKPSEVAPLSGLIFAEIMEAAATPAGVFNLVNGRGDEVGHALAAHRDVDMVSFTGSTRAGISVAKAAADTVKRVAQELGGKSANIILRDADLDQAVRDGVEACFGNSGQSCDAPTRMLVPAEWHDDALQIAREAAEGFCVGNPQEDGVDLGPVVNLAQFNKIQRLIDLGIEEGALLVAGGPGRPDGLNRGYYVRPTIFGHVTADMTIAREEIFGPVLSILSYETEEDAIAIANDTIYGLAAYVQSGDLDHARRVAGRLRAGSVYLNYPAWDTSAPFGGYKQSGNGREYADWGIHDFLEIKGIVGWGKSDG</sequence>
<accession>A0A4S8NX10</accession>
<dbReference type="InterPro" id="IPR016161">
    <property type="entry name" value="Ald_DH/histidinol_DH"/>
</dbReference>
<evidence type="ECO:0000313" key="4">
    <source>
        <dbReference type="EMBL" id="THV21431.1"/>
    </source>
</evidence>
<dbReference type="FunFam" id="3.40.309.10:FF:000001">
    <property type="entry name" value="Mitochondrial aldehyde dehydrogenase 2"/>
    <property type="match status" value="1"/>
</dbReference>
<evidence type="ECO:0000313" key="5">
    <source>
        <dbReference type="Proteomes" id="UP000308828"/>
    </source>
</evidence>
<feature type="domain" description="Aldehyde dehydrogenase" evidence="3">
    <location>
        <begin position="13"/>
        <end position="468"/>
    </location>
</feature>
<dbReference type="Pfam" id="PF00171">
    <property type="entry name" value="Aldedh"/>
    <property type="match status" value="1"/>
</dbReference>
<dbReference type="EMBL" id="STGV01000005">
    <property type="protein sequence ID" value="THV21431.1"/>
    <property type="molecule type" value="Genomic_DNA"/>
</dbReference>
<dbReference type="SUPFAM" id="SSF53720">
    <property type="entry name" value="ALDH-like"/>
    <property type="match status" value="1"/>
</dbReference>
<dbReference type="PANTHER" id="PTHR42804">
    <property type="entry name" value="ALDEHYDE DEHYDROGENASE"/>
    <property type="match status" value="1"/>
</dbReference>
<dbReference type="Proteomes" id="UP000308828">
    <property type="component" value="Unassembled WGS sequence"/>
</dbReference>
<dbReference type="InterPro" id="IPR016162">
    <property type="entry name" value="Ald_DH_N"/>
</dbReference>
<evidence type="ECO:0000259" key="3">
    <source>
        <dbReference type="Pfam" id="PF00171"/>
    </source>
</evidence>